<keyword evidence="4" id="KW-1185">Reference proteome</keyword>
<dbReference type="Proteomes" id="UP000271162">
    <property type="component" value="Unassembled WGS sequence"/>
</dbReference>
<dbReference type="AlphaFoldDB" id="A0A0N4Y066"/>
<organism evidence="5">
    <name type="scientific">Nippostrongylus brasiliensis</name>
    <name type="common">Rat hookworm</name>
    <dbReference type="NCBI Taxonomy" id="27835"/>
    <lineage>
        <taxon>Eukaryota</taxon>
        <taxon>Metazoa</taxon>
        <taxon>Ecdysozoa</taxon>
        <taxon>Nematoda</taxon>
        <taxon>Chromadorea</taxon>
        <taxon>Rhabditida</taxon>
        <taxon>Rhabditina</taxon>
        <taxon>Rhabditomorpha</taxon>
        <taxon>Strongyloidea</taxon>
        <taxon>Heligmosomidae</taxon>
        <taxon>Nippostrongylus</taxon>
    </lineage>
</organism>
<reference evidence="3 4" key="2">
    <citation type="submission" date="2018-11" db="EMBL/GenBank/DDBJ databases">
        <authorList>
            <consortium name="Pathogen Informatics"/>
        </authorList>
    </citation>
    <scope>NUCLEOTIDE SEQUENCE [LARGE SCALE GENOMIC DNA]</scope>
</reference>
<dbReference type="WBParaSite" id="NBR_0000888601-mRNA-1">
    <property type="protein sequence ID" value="NBR_0000888601-mRNA-1"/>
    <property type="gene ID" value="NBR_0000888601"/>
</dbReference>
<feature type="compositionally biased region" description="Polar residues" evidence="1">
    <location>
        <begin position="88"/>
        <end position="102"/>
    </location>
</feature>
<sequence length="111" mass="12350">MYSEPCVWRIARAYRNKYLNITLFSMMVTLVAIVNALHMWHWKRHQKPKSLLSSFGDSEFAAADGAGGNDGVPKLSNFDIVPDGIHPSETQPKLSVEPTQPTEPHMSAIAV</sequence>
<dbReference type="EMBL" id="UYSL01020063">
    <property type="protein sequence ID" value="VDL72476.1"/>
    <property type="molecule type" value="Genomic_DNA"/>
</dbReference>
<evidence type="ECO:0000256" key="1">
    <source>
        <dbReference type="SAM" id="MobiDB-lite"/>
    </source>
</evidence>
<name>A0A0N4Y066_NIPBR</name>
<keyword evidence="2" id="KW-1133">Transmembrane helix</keyword>
<evidence type="ECO:0000313" key="4">
    <source>
        <dbReference type="Proteomes" id="UP000271162"/>
    </source>
</evidence>
<reference evidence="5" key="1">
    <citation type="submission" date="2017-02" db="UniProtKB">
        <authorList>
            <consortium name="WormBaseParasite"/>
        </authorList>
    </citation>
    <scope>IDENTIFICATION</scope>
</reference>
<accession>A0A0N4Y066</accession>
<gene>
    <name evidence="3" type="ORF">NBR_LOCUS8887</name>
</gene>
<evidence type="ECO:0000256" key="2">
    <source>
        <dbReference type="SAM" id="Phobius"/>
    </source>
</evidence>
<keyword evidence="2" id="KW-0472">Membrane</keyword>
<feature type="transmembrane region" description="Helical" evidence="2">
    <location>
        <begin position="18"/>
        <end position="40"/>
    </location>
</feature>
<evidence type="ECO:0000313" key="5">
    <source>
        <dbReference type="WBParaSite" id="NBR_0000888601-mRNA-1"/>
    </source>
</evidence>
<evidence type="ECO:0000313" key="3">
    <source>
        <dbReference type="EMBL" id="VDL72476.1"/>
    </source>
</evidence>
<keyword evidence="2" id="KW-0812">Transmembrane</keyword>
<feature type="region of interest" description="Disordered" evidence="1">
    <location>
        <begin position="85"/>
        <end position="111"/>
    </location>
</feature>
<protein>
    <submittedName>
        <fullName evidence="5">Neur_chan_memb domain-containing protein</fullName>
    </submittedName>
</protein>
<proteinExistence type="predicted"/>